<dbReference type="GO" id="GO:0022857">
    <property type="term" value="F:transmembrane transporter activity"/>
    <property type="evidence" value="ECO:0007669"/>
    <property type="project" value="TreeGrafter"/>
</dbReference>
<organism evidence="6 7">
    <name type="scientific">Aspergillus fijiensis CBS 313.89</name>
    <dbReference type="NCBI Taxonomy" id="1448319"/>
    <lineage>
        <taxon>Eukaryota</taxon>
        <taxon>Fungi</taxon>
        <taxon>Dikarya</taxon>
        <taxon>Ascomycota</taxon>
        <taxon>Pezizomycotina</taxon>
        <taxon>Eurotiomycetes</taxon>
        <taxon>Eurotiomycetidae</taxon>
        <taxon>Eurotiales</taxon>
        <taxon>Aspergillaceae</taxon>
        <taxon>Aspergillus</taxon>
    </lineage>
</organism>
<evidence type="ECO:0000256" key="4">
    <source>
        <dbReference type="ARBA" id="ARBA00023136"/>
    </source>
</evidence>
<name>A0A8G1VUM4_9EURO</name>
<evidence type="ECO:0000256" key="5">
    <source>
        <dbReference type="SAM" id="Phobius"/>
    </source>
</evidence>
<feature type="transmembrane region" description="Helical" evidence="5">
    <location>
        <begin position="29"/>
        <end position="49"/>
    </location>
</feature>
<keyword evidence="7" id="KW-1185">Reference proteome</keyword>
<dbReference type="Proteomes" id="UP000249789">
    <property type="component" value="Unassembled WGS sequence"/>
</dbReference>
<evidence type="ECO:0000256" key="2">
    <source>
        <dbReference type="ARBA" id="ARBA00022692"/>
    </source>
</evidence>
<proteinExistence type="predicted"/>
<dbReference type="OrthoDB" id="2585655at2759"/>
<dbReference type="VEuPathDB" id="FungiDB:BO72DRAFT_472553"/>
<dbReference type="PANTHER" id="PTHR23502:SF139">
    <property type="entry name" value="MAJOR FACILITATOR SUPERFAMILY (MFS) PROFILE DOMAIN-CONTAINING PROTEIN-RELATED"/>
    <property type="match status" value="1"/>
</dbReference>
<dbReference type="InterPro" id="IPR036259">
    <property type="entry name" value="MFS_trans_sf"/>
</dbReference>
<dbReference type="AlphaFoldDB" id="A0A8G1VUM4"/>
<dbReference type="GO" id="GO:0005886">
    <property type="term" value="C:plasma membrane"/>
    <property type="evidence" value="ECO:0007669"/>
    <property type="project" value="TreeGrafter"/>
</dbReference>
<comment type="subcellular location">
    <subcellularLocation>
        <location evidence="1">Membrane</location>
        <topology evidence="1">Multi-pass membrane protein</topology>
    </subcellularLocation>
</comment>
<dbReference type="GeneID" id="63864478"/>
<dbReference type="PANTHER" id="PTHR23502">
    <property type="entry name" value="MAJOR FACILITATOR SUPERFAMILY"/>
    <property type="match status" value="1"/>
</dbReference>
<evidence type="ECO:0008006" key="8">
    <source>
        <dbReference type="Google" id="ProtNLM"/>
    </source>
</evidence>
<feature type="transmembrane region" description="Helical" evidence="5">
    <location>
        <begin position="235"/>
        <end position="258"/>
    </location>
</feature>
<evidence type="ECO:0000256" key="3">
    <source>
        <dbReference type="ARBA" id="ARBA00022989"/>
    </source>
</evidence>
<gene>
    <name evidence="6" type="ORF">BO72DRAFT_472553</name>
</gene>
<sequence>MGLWVLAMDTGFLMGAMFGQIIDLAGEKWVYWLNAILLGILFLLVLLCLPETLYPRHLMLHQLPMIYLPFFNLTPVPGICHLRPWETLVWFAMIFRVRAFTIPLFSFCLLVYWWNPAALTMIPAAYPEYPPVIQGLFFTGFLVGMIFAEIFCSGGLCLWGISVDRGYHWMVGQVAFFLFAVGFQTSSTVLVAYLVDSYPLQSTAVIVSYSVVLNISGFASPFFLPTWEAAQVWTWTYATQALIVSVAALPVFCLTHIYGPWLRSKSYQPHWVNVDLDTTGVPT</sequence>
<feature type="transmembrane region" description="Helical" evidence="5">
    <location>
        <begin position="174"/>
        <end position="195"/>
    </location>
</feature>
<keyword evidence="3 5" id="KW-1133">Transmembrane helix</keyword>
<evidence type="ECO:0000256" key="1">
    <source>
        <dbReference type="ARBA" id="ARBA00004141"/>
    </source>
</evidence>
<evidence type="ECO:0000313" key="7">
    <source>
        <dbReference type="Proteomes" id="UP000249789"/>
    </source>
</evidence>
<reference evidence="6 7" key="1">
    <citation type="submission" date="2018-02" db="EMBL/GenBank/DDBJ databases">
        <title>The genomes of Aspergillus section Nigri reveals drivers in fungal speciation.</title>
        <authorList>
            <consortium name="DOE Joint Genome Institute"/>
            <person name="Vesth T.C."/>
            <person name="Nybo J."/>
            <person name="Theobald S."/>
            <person name="Brandl J."/>
            <person name="Frisvad J.C."/>
            <person name="Nielsen K.F."/>
            <person name="Lyhne E.K."/>
            <person name="Kogle M.E."/>
            <person name="Kuo A."/>
            <person name="Riley R."/>
            <person name="Clum A."/>
            <person name="Nolan M."/>
            <person name="Lipzen A."/>
            <person name="Salamov A."/>
            <person name="Henrissat B."/>
            <person name="Wiebenga A."/>
            <person name="De vries R.P."/>
            <person name="Grigoriev I.V."/>
            <person name="Mortensen U.H."/>
            <person name="Andersen M.R."/>
            <person name="Baker S.E."/>
        </authorList>
    </citation>
    <scope>NUCLEOTIDE SEQUENCE [LARGE SCALE GENOMIC DNA]</scope>
    <source>
        <strain evidence="6 7">CBS 313.89</strain>
    </source>
</reference>
<accession>A0A8G1VUM4</accession>
<dbReference type="Gene3D" id="1.20.1250.20">
    <property type="entry name" value="MFS general substrate transporter like domains"/>
    <property type="match status" value="1"/>
</dbReference>
<dbReference type="RefSeq" id="XP_040796298.1">
    <property type="nucleotide sequence ID" value="XM_040947145.1"/>
</dbReference>
<dbReference type="SUPFAM" id="SSF103473">
    <property type="entry name" value="MFS general substrate transporter"/>
    <property type="match status" value="1"/>
</dbReference>
<feature type="transmembrane region" description="Helical" evidence="5">
    <location>
        <begin position="135"/>
        <end position="162"/>
    </location>
</feature>
<dbReference type="EMBL" id="KZ824698">
    <property type="protein sequence ID" value="RAK72286.1"/>
    <property type="molecule type" value="Genomic_DNA"/>
</dbReference>
<keyword evidence="4 5" id="KW-0472">Membrane</keyword>
<keyword evidence="2 5" id="KW-0812">Transmembrane</keyword>
<evidence type="ECO:0000313" key="6">
    <source>
        <dbReference type="EMBL" id="RAK72286.1"/>
    </source>
</evidence>
<protein>
    <recommendedName>
        <fullName evidence="8">MFS general substrate transporter</fullName>
    </recommendedName>
</protein>
<feature type="transmembrane region" description="Helical" evidence="5">
    <location>
        <begin position="202"/>
        <end position="223"/>
    </location>
</feature>